<evidence type="ECO:0000259" key="10">
    <source>
        <dbReference type="Pfam" id="PF02781"/>
    </source>
</evidence>
<organism evidence="11 12">
    <name type="scientific">Longimicrobium terrae</name>
    <dbReference type="NCBI Taxonomy" id="1639882"/>
    <lineage>
        <taxon>Bacteria</taxon>
        <taxon>Pseudomonadati</taxon>
        <taxon>Gemmatimonadota</taxon>
        <taxon>Longimicrobiia</taxon>
        <taxon>Longimicrobiales</taxon>
        <taxon>Longimicrobiaceae</taxon>
        <taxon>Longimicrobium</taxon>
    </lineage>
</organism>
<dbReference type="InterPro" id="IPR036291">
    <property type="entry name" value="NAD(P)-bd_dom_sf"/>
</dbReference>
<evidence type="ECO:0000256" key="1">
    <source>
        <dbReference type="ARBA" id="ARBA00004937"/>
    </source>
</evidence>
<dbReference type="GO" id="GO:0006006">
    <property type="term" value="P:glucose metabolic process"/>
    <property type="evidence" value="ECO:0007669"/>
    <property type="project" value="UniProtKB-KW"/>
</dbReference>
<feature type="binding site" evidence="7">
    <location>
        <position position="397"/>
    </location>
    <ligand>
        <name>substrate</name>
    </ligand>
</feature>
<feature type="binding site" evidence="7">
    <location>
        <position position="191"/>
    </location>
    <ligand>
        <name>NADP(+)</name>
        <dbReference type="ChEBI" id="CHEBI:58349"/>
    </ligand>
</feature>
<comment type="catalytic activity">
    <reaction evidence="7">
        <text>D-glucose 6-phosphate + NADP(+) = 6-phospho-D-glucono-1,5-lactone + NADPH + H(+)</text>
        <dbReference type="Rhea" id="RHEA:15841"/>
        <dbReference type="ChEBI" id="CHEBI:15378"/>
        <dbReference type="ChEBI" id="CHEBI:57783"/>
        <dbReference type="ChEBI" id="CHEBI:57955"/>
        <dbReference type="ChEBI" id="CHEBI:58349"/>
        <dbReference type="ChEBI" id="CHEBI:61548"/>
        <dbReference type="EC" id="1.1.1.49"/>
    </reaction>
</comment>
<keyword evidence="3 7" id="KW-0313">Glucose metabolism</keyword>
<evidence type="ECO:0000256" key="4">
    <source>
        <dbReference type="ARBA" id="ARBA00022857"/>
    </source>
</evidence>
<evidence type="ECO:0000256" key="6">
    <source>
        <dbReference type="ARBA" id="ARBA00023277"/>
    </source>
</evidence>
<dbReference type="NCBIfam" id="TIGR00871">
    <property type="entry name" value="zwf"/>
    <property type="match status" value="1"/>
</dbReference>
<feature type="binding site" evidence="7">
    <location>
        <position position="278"/>
    </location>
    <ligand>
        <name>substrate</name>
    </ligand>
</feature>
<feature type="binding site" evidence="7">
    <location>
        <position position="392"/>
    </location>
    <ligand>
        <name>substrate</name>
    </ligand>
</feature>
<feature type="active site" description="Proton acceptor" evidence="7">
    <location>
        <position position="283"/>
    </location>
</feature>
<dbReference type="Pfam" id="PF00479">
    <property type="entry name" value="G6PD_N"/>
    <property type="match status" value="1"/>
</dbReference>
<comment type="similarity">
    <text evidence="2 7">Belongs to the glucose-6-phosphate dehydrogenase family.</text>
</comment>
<dbReference type="Gene3D" id="3.40.50.720">
    <property type="entry name" value="NAD(P)-binding Rossmann-like Domain"/>
    <property type="match status" value="1"/>
</dbReference>
<protein>
    <recommendedName>
        <fullName evidence="7">Glucose-6-phosphate 1-dehydrogenase</fullName>
        <shortName evidence="7">G6PD</shortName>
        <ecNumber evidence="7">1.1.1.49</ecNumber>
    </recommendedName>
</protein>
<dbReference type="InterPro" id="IPR022675">
    <property type="entry name" value="G6P_DH_C"/>
</dbReference>
<keyword evidence="5 7" id="KW-0560">Oxidoreductase</keyword>
<comment type="pathway">
    <text evidence="1 7">Carbohydrate degradation; pentose phosphate pathway; D-ribulose 5-phosphate from D-glucose 6-phosphate (oxidative stage): step 1/3.</text>
</comment>
<dbReference type="PIRSF" id="PIRSF000110">
    <property type="entry name" value="G6PD"/>
    <property type="match status" value="1"/>
</dbReference>
<evidence type="ECO:0000259" key="9">
    <source>
        <dbReference type="Pfam" id="PF00479"/>
    </source>
</evidence>
<keyword evidence="12" id="KW-1185">Reference proteome</keyword>
<evidence type="ECO:0000256" key="3">
    <source>
        <dbReference type="ARBA" id="ARBA00022526"/>
    </source>
</evidence>
<dbReference type="Gene3D" id="3.30.360.10">
    <property type="entry name" value="Dihydrodipicolinate Reductase, domain 2"/>
    <property type="match status" value="1"/>
</dbReference>
<dbReference type="SUPFAM" id="SSF55347">
    <property type="entry name" value="Glyceraldehyde-3-phosphate dehydrogenase-like, C-terminal domain"/>
    <property type="match status" value="1"/>
</dbReference>
<evidence type="ECO:0000313" key="11">
    <source>
        <dbReference type="EMBL" id="MBB6070931.1"/>
    </source>
</evidence>
<comment type="caution">
    <text evidence="11">The sequence shown here is derived from an EMBL/GenBank/DDBJ whole genome shotgun (WGS) entry which is preliminary data.</text>
</comment>
<evidence type="ECO:0000256" key="8">
    <source>
        <dbReference type="SAM" id="MobiDB-lite"/>
    </source>
</evidence>
<dbReference type="InterPro" id="IPR001282">
    <property type="entry name" value="G6P_DH"/>
</dbReference>
<comment type="function">
    <text evidence="7">Catalyzes the oxidation of glucose 6-phosphate to 6-phosphogluconolactone.</text>
</comment>
<feature type="binding site" evidence="7">
    <location>
        <position position="259"/>
    </location>
    <ligand>
        <name>substrate</name>
    </ligand>
</feature>
<evidence type="ECO:0000256" key="5">
    <source>
        <dbReference type="ARBA" id="ARBA00023002"/>
    </source>
</evidence>
<dbReference type="PRINTS" id="PR00079">
    <property type="entry name" value="G6PDHDRGNASE"/>
</dbReference>
<name>A0A841GYR9_9BACT</name>
<feature type="region of interest" description="Disordered" evidence="8">
    <location>
        <begin position="334"/>
        <end position="362"/>
    </location>
</feature>
<feature type="region of interest" description="Disordered" evidence="8">
    <location>
        <begin position="1"/>
        <end position="28"/>
    </location>
</feature>
<dbReference type="UniPathway" id="UPA00115">
    <property type="reaction ID" value="UER00408"/>
</dbReference>
<keyword evidence="4 7" id="KW-0521">NADP</keyword>
<dbReference type="GO" id="GO:0050661">
    <property type="term" value="F:NADP binding"/>
    <property type="evidence" value="ECO:0007669"/>
    <property type="project" value="UniProtKB-UniRule"/>
</dbReference>
<dbReference type="HAMAP" id="MF_00966">
    <property type="entry name" value="G6PD"/>
    <property type="match status" value="1"/>
</dbReference>
<dbReference type="SUPFAM" id="SSF51735">
    <property type="entry name" value="NAD(P)-binding Rossmann-fold domains"/>
    <property type="match status" value="1"/>
</dbReference>
<evidence type="ECO:0000313" key="12">
    <source>
        <dbReference type="Proteomes" id="UP000582837"/>
    </source>
</evidence>
<dbReference type="EC" id="1.1.1.49" evidence="7"/>
<dbReference type="AlphaFoldDB" id="A0A841GYR9"/>
<dbReference type="GO" id="GO:0009051">
    <property type="term" value="P:pentose-phosphate shunt, oxidative branch"/>
    <property type="evidence" value="ECO:0007669"/>
    <property type="project" value="TreeGrafter"/>
</dbReference>
<feature type="binding site" evidence="7">
    <location>
        <position position="225"/>
    </location>
    <ligand>
        <name>substrate</name>
    </ligand>
</feature>
<gene>
    <name evidence="7" type="primary">zwf</name>
    <name evidence="11" type="ORF">HNQ61_002553</name>
</gene>
<dbReference type="GO" id="GO:0004345">
    <property type="term" value="F:glucose-6-phosphate dehydrogenase activity"/>
    <property type="evidence" value="ECO:0007669"/>
    <property type="project" value="UniProtKB-UniRule"/>
</dbReference>
<keyword evidence="6 7" id="KW-0119">Carbohydrate metabolism</keyword>
<accession>A0A841GYR9</accession>
<dbReference type="InterPro" id="IPR019796">
    <property type="entry name" value="G6P_DH_AS"/>
</dbReference>
<dbReference type="Pfam" id="PF02781">
    <property type="entry name" value="G6PD_C"/>
    <property type="match status" value="1"/>
</dbReference>
<reference evidence="11 12" key="1">
    <citation type="submission" date="2020-08" db="EMBL/GenBank/DDBJ databases">
        <title>Genomic Encyclopedia of Type Strains, Phase IV (KMG-IV): sequencing the most valuable type-strain genomes for metagenomic binning, comparative biology and taxonomic classification.</title>
        <authorList>
            <person name="Goeker M."/>
        </authorList>
    </citation>
    <scope>NUCLEOTIDE SEQUENCE [LARGE SCALE GENOMIC DNA]</scope>
    <source>
        <strain evidence="11 12">DSM 29007</strain>
    </source>
</reference>
<proteinExistence type="inferred from homology"/>
<dbReference type="InterPro" id="IPR022674">
    <property type="entry name" value="G6P_DH_NAD-bd"/>
</dbReference>
<comment type="caution">
    <text evidence="7">Lacks conserved residue(s) required for the propagation of feature annotation.</text>
</comment>
<evidence type="ECO:0000256" key="2">
    <source>
        <dbReference type="ARBA" id="ARBA00009975"/>
    </source>
</evidence>
<sequence>MSETELAAPPEVLGDVPTAGPQGETPLRTPMVSPLGRARIPEPLALVVFGATGDLMRRKLMPALWRLKQEGMLPDDFAIVGNAREATDDADFRERMRGALAEFAKEPDAAEWEAFSHRLRFVGGSTDDPSTFVQLAKVLGEVDKECGTRGNRLFYLALPPSVVAQTAEGLGRAGLVCHPEDRCYTRIIVEKPFGRDLDSAKALNASLLKVFAEPQIFRIDHYLGKETLQNLLVFRFANTIWEPLWQRNYVDHVQITVSETVGVESRAGYYDRSGALRDMIQSHLLQILTLVAMEPPASYDADSIRNEKVKVLQAIPLLQGEDIDRYAVRGQYAASEESSASEKDGEKGASMPAYRDEKDVPEGSRTETFAALRLLVDNWRWAGVPFYLRTGKRLPAKQSEVVIRFRPAPHPVRDQVQDDTPAPNALVLHIQPDEGISLFFEAKVPGIRGPLRPVSMDFKYTSAFEGAESPEAYQRLLLDAMLGDATLFARRDEVEAAWTLITPILQAWEAGGEPDPYPANSWGPECATELLAREGRSWHEPTG</sequence>
<feature type="binding site" evidence="7">
    <location>
        <position position="84"/>
    </location>
    <ligand>
        <name>NADP(+)</name>
        <dbReference type="ChEBI" id="CHEBI:58349"/>
    </ligand>
</feature>
<dbReference type="EMBL" id="JACHIA010000006">
    <property type="protein sequence ID" value="MBB6070931.1"/>
    <property type="molecule type" value="Genomic_DNA"/>
</dbReference>
<dbReference type="GO" id="GO:0005829">
    <property type="term" value="C:cytosol"/>
    <property type="evidence" value="ECO:0007669"/>
    <property type="project" value="TreeGrafter"/>
</dbReference>
<evidence type="ECO:0000256" key="7">
    <source>
        <dbReference type="HAMAP-Rule" id="MF_00966"/>
    </source>
</evidence>
<dbReference type="PROSITE" id="PS00069">
    <property type="entry name" value="G6P_DEHYDROGENASE"/>
    <property type="match status" value="1"/>
</dbReference>
<feature type="domain" description="Glucose-6-phosphate dehydrogenase NAD-binding" evidence="9">
    <location>
        <begin position="47"/>
        <end position="230"/>
    </location>
</feature>
<dbReference type="Proteomes" id="UP000582837">
    <property type="component" value="Unassembled WGS sequence"/>
</dbReference>
<dbReference type="PANTHER" id="PTHR23429">
    <property type="entry name" value="GLUCOSE-6-PHOSPHATE 1-DEHYDROGENASE G6PD"/>
    <property type="match status" value="1"/>
</dbReference>
<feature type="binding site" evidence="7">
    <location>
        <position position="221"/>
    </location>
    <ligand>
        <name>substrate</name>
    </ligand>
</feature>
<feature type="domain" description="Glucose-6-phosphate dehydrogenase C-terminal" evidence="10">
    <location>
        <begin position="232"/>
        <end position="539"/>
    </location>
</feature>
<dbReference type="RefSeq" id="WP_205761328.1">
    <property type="nucleotide sequence ID" value="NZ_JABDTL010000001.1"/>
</dbReference>
<dbReference type="PANTHER" id="PTHR23429:SF0">
    <property type="entry name" value="GLUCOSE-6-PHOSPHATE 1-DEHYDROGENASE"/>
    <property type="match status" value="1"/>
</dbReference>